<evidence type="ECO:0000313" key="2">
    <source>
        <dbReference type="Proteomes" id="UP000239867"/>
    </source>
</evidence>
<sequence>MTAGGRSRATIPESGPVVEKKGLETLVLWQGLDKRRPGKPGRPLALFAHNFAGSLHFLGCMQPAGAPVRAWLKPQAGLILPVNDHPGPRTGEAFFKAHPERLSL</sequence>
<protein>
    <submittedName>
        <fullName evidence="1">Uncharacterized protein</fullName>
    </submittedName>
</protein>
<dbReference type="EMBL" id="CP021255">
    <property type="protein sequence ID" value="AVD72033.1"/>
    <property type="molecule type" value="Genomic_DNA"/>
</dbReference>
<gene>
    <name evidence="1" type="ORF">CAY53_11570</name>
</gene>
<name>A0A2L1GQS4_9BACT</name>
<reference evidence="1 2" key="1">
    <citation type="journal article" date="2018" name="MBio">
        <title>Insights into the evolution of host association through the isolation and characterization of a novel human periodontal pathobiont, Desulfobulbus oralis.</title>
        <authorList>
            <person name="Cross K.L."/>
            <person name="Chirania P."/>
            <person name="Xiong W."/>
            <person name="Beall C.J."/>
            <person name="Elkins J.G."/>
            <person name="Giannone R.J."/>
            <person name="Griffen A.L."/>
            <person name="Guss A.M."/>
            <person name="Hettich R.L."/>
            <person name="Joshi S.S."/>
            <person name="Mokrzan E.M."/>
            <person name="Martin R.K."/>
            <person name="Zhulin I.B."/>
            <person name="Leys E.J."/>
            <person name="Podar M."/>
        </authorList>
    </citation>
    <scope>NUCLEOTIDE SEQUENCE [LARGE SCALE GENOMIC DNA]</scope>
    <source>
        <strain evidence="1 2">ORNL</strain>
    </source>
</reference>
<organism evidence="1 2">
    <name type="scientific">Desulfobulbus oralis</name>
    <dbReference type="NCBI Taxonomy" id="1986146"/>
    <lineage>
        <taxon>Bacteria</taxon>
        <taxon>Pseudomonadati</taxon>
        <taxon>Thermodesulfobacteriota</taxon>
        <taxon>Desulfobulbia</taxon>
        <taxon>Desulfobulbales</taxon>
        <taxon>Desulfobulbaceae</taxon>
        <taxon>Desulfobulbus</taxon>
    </lineage>
</organism>
<dbReference type="KEGG" id="deo:CAY53_11570"/>
<evidence type="ECO:0000313" key="1">
    <source>
        <dbReference type="EMBL" id="AVD72033.1"/>
    </source>
</evidence>
<accession>A0A2L1GQS4</accession>
<dbReference type="AlphaFoldDB" id="A0A2L1GQS4"/>
<keyword evidence="2" id="KW-1185">Reference proteome</keyword>
<proteinExistence type="predicted"/>
<dbReference type="Proteomes" id="UP000239867">
    <property type="component" value="Chromosome"/>
</dbReference>